<dbReference type="SUPFAM" id="SSF75304">
    <property type="entry name" value="Amidase signature (AS) enzymes"/>
    <property type="match status" value="1"/>
</dbReference>
<dbReference type="GO" id="GO:0016787">
    <property type="term" value="F:hydrolase activity"/>
    <property type="evidence" value="ECO:0007669"/>
    <property type="project" value="UniProtKB-KW"/>
</dbReference>
<dbReference type="InterPro" id="IPR000120">
    <property type="entry name" value="Amidase"/>
</dbReference>
<evidence type="ECO:0000313" key="2">
    <source>
        <dbReference type="EMBL" id="PDH35197.1"/>
    </source>
</evidence>
<dbReference type="EMBL" id="NTJZ01000001">
    <property type="protein sequence ID" value="PDH35197.1"/>
    <property type="molecule type" value="Genomic_DNA"/>
</dbReference>
<comment type="caution">
    <text evidence="2">The sequence shown here is derived from an EMBL/GenBank/DDBJ whole genome shotgun (WGS) entry which is preliminary data.</text>
</comment>
<evidence type="ECO:0000259" key="1">
    <source>
        <dbReference type="Pfam" id="PF01425"/>
    </source>
</evidence>
<sequence length="509" mass="54057">MTGNSGTTRRTFLTWSAALATGAMSCSIEEDISGQTNTTSLIDLTASEAVSAMLRGDISAEAYAEALVRRCESGKHLNAFINFDAARVLEAAKKADANRSMGAELPPLHGLPIPIKDSVNVSGYATTGGTRALRNFYPAEDSPLVQKLKKAGAIVLGKTNVHELSFGWTSDNKEFGAVRNPYDINRIPGGSSGGTAAAVAARMAPIGIAEDTQGSIRVPAAMCGLTGFRPTLHRYPNQGVIPITPLFDQVGPLARNVGDLALFDHVISGAPMTNNSTSIKGLRIGVPREYFYNVLEEEVERICEEALLRLADAGAILVEAEITDLKRLIDLTTARVQLYHVLPMLTQFLADFDTGVTFDELMAQVSPDILAVFSQLVLPGSELSPSIEDFTAARDQHLPALRKTLASYYHDNNLAAMVFPVAQITAPLIGQNPNMTVNGQNVSFENLISRNISPGSTGSLPGIVVPAGLNRDGLPVCLELDGPAGSDESLLGIGVAIESILGKLPPPRL</sequence>
<dbReference type="AlphaFoldDB" id="A0A2A5WG21"/>
<evidence type="ECO:0000313" key="3">
    <source>
        <dbReference type="Proteomes" id="UP000219329"/>
    </source>
</evidence>
<proteinExistence type="predicted"/>
<protein>
    <submittedName>
        <fullName evidence="2">Indole acetimide hydrolase</fullName>
    </submittedName>
</protein>
<organism evidence="2 3">
    <name type="scientific">OM182 bacterium MED-G28</name>
    <dbReference type="NCBI Taxonomy" id="1986256"/>
    <lineage>
        <taxon>Bacteria</taxon>
        <taxon>Pseudomonadati</taxon>
        <taxon>Pseudomonadota</taxon>
        <taxon>Gammaproteobacteria</taxon>
        <taxon>OMG group</taxon>
        <taxon>OM182 clade</taxon>
    </lineage>
</organism>
<dbReference type="PANTHER" id="PTHR11895">
    <property type="entry name" value="TRANSAMIDASE"/>
    <property type="match status" value="1"/>
</dbReference>
<dbReference type="InterPro" id="IPR023631">
    <property type="entry name" value="Amidase_dom"/>
</dbReference>
<dbReference type="InterPro" id="IPR036928">
    <property type="entry name" value="AS_sf"/>
</dbReference>
<dbReference type="Proteomes" id="UP000219329">
    <property type="component" value="Unassembled WGS sequence"/>
</dbReference>
<dbReference type="Pfam" id="PF01425">
    <property type="entry name" value="Amidase"/>
    <property type="match status" value="1"/>
</dbReference>
<gene>
    <name evidence="2" type="ORF">CNF02_00265</name>
</gene>
<keyword evidence="2" id="KW-0378">Hydrolase</keyword>
<name>A0A2A5WG21_9GAMM</name>
<feature type="domain" description="Amidase" evidence="1">
    <location>
        <begin position="65"/>
        <end position="491"/>
    </location>
</feature>
<accession>A0A2A5WG21</accession>
<dbReference type="PANTHER" id="PTHR11895:SF151">
    <property type="entry name" value="GLUTAMYL-TRNA(GLN) AMIDOTRANSFERASE SUBUNIT A"/>
    <property type="match status" value="1"/>
</dbReference>
<reference evidence="2 3" key="1">
    <citation type="submission" date="2017-08" db="EMBL/GenBank/DDBJ databases">
        <title>Fine stratification of microbial communities through a metagenomic profile of the photic zone.</title>
        <authorList>
            <person name="Haro-Moreno J.M."/>
            <person name="Lopez-Perez M."/>
            <person name="De La Torre J."/>
            <person name="Picazo A."/>
            <person name="Camacho A."/>
            <person name="Rodriguez-Valera F."/>
        </authorList>
    </citation>
    <scope>NUCLEOTIDE SEQUENCE [LARGE SCALE GENOMIC DNA]</scope>
    <source>
        <strain evidence="2">MED-G28</strain>
    </source>
</reference>
<dbReference type="Gene3D" id="3.90.1300.10">
    <property type="entry name" value="Amidase signature (AS) domain"/>
    <property type="match status" value="1"/>
</dbReference>